<reference evidence="1" key="1">
    <citation type="submission" date="2012-04" db="EMBL/GenBank/DDBJ databases">
        <title>The Genome Sequence of Fusarium oxysporum melonis.</title>
        <authorList>
            <consortium name="The Broad Institute Genome Sequencing Platform"/>
            <person name="Ma L.-J."/>
            <person name="Gale L.R."/>
            <person name="Schwartz D.C."/>
            <person name="Zhou S."/>
            <person name="Corby-Kistler H."/>
            <person name="Young S.K."/>
            <person name="Zeng Q."/>
            <person name="Gargeya S."/>
            <person name="Fitzgerald M."/>
            <person name="Haas B."/>
            <person name="Abouelleil A."/>
            <person name="Alvarado L."/>
            <person name="Arachchi H.M."/>
            <person name="Berlin A."/>
            <person name="Brown A."/>
            <person name="Chapman S.B."/>
            <person name="Chen Z."/>
            <person name="Dunbar C."/>
            <person name="Freedman E."/>
            <person name="Gearin G."/>
            <person name="Goldberg J."/>
            <person name="Griggs A."/>
            <person name="Gujja S."/>
            <person name="Heiman D."/>
            <person name="Howarth C."/>
            <person name="Larson L."/>
            <person name="Lui A."/>
            <person name="MacDonald P.J.P."/>
            <person name="Montmayeur A."/>
            <person name="Murphy C."/>
            <person name="Neiman D."/>
            <person name="Pearson M."/>
            <person name="Priest M."/>
            <person name="Roberts A."/>
            <person name="Saif S."/>
            <person name="Shea T."/>
            <person name="Shenoy N."/>
            <person name="Sisk P."/>
            <person name="Stolte C."/>
            <person name="Sykes S."/>
            <person name="Wortman J."/>
            <person name="Nusbaum C."/>
            <person name="Birren B."/>
        </authorList>
    </citation>
    <scope>NUCLEOTIDE SEQUENCE</scope>
    <source>
        <strain evidence="1">26406</strain>
    </source>
</reference>
<accession>X0AC71</accession>
<reference evidence="1" key="2">
    <citation type="submission" date="2012-05" db="EMBL/GenBank/DDBJ databases">
        <title>Annotation of the Genome Sequence of Fusarium oxysporum f. sp. melonis 26406.</title>
        <authorList>
            <consortium name="The Broad Institute Genomics Platform"/>
            <person name="Ma L.-J."/>
            <person name="Corby-Kistler H."/>
            <person name="Broz K."/>
            <person name="Gale L.R."/>
            <person name="Jonkers W."/>
            <person name="O'Donnell K."/>
            <person name="Ploetz R."/>
            <person name="Steinberg C."/>
            <person name="Schwartz D.C."/>
            <person name="VanEtten H."/>
            <person name="Zhou S."/>
            <person name="Young S.K."/>
            <person name="Zeng Q."/>
            <person name="Gargeya S."/>
            <person name="Fitzgerald M."/>
            <person name="Abouelleil A."/>
            <person name="Alvarado L."/>
            <person name="Chapman S.B."/>
            <person name="Gainer-Dewar J."/>
            <person name="Goldberg J."/>
            <person name="Griggs A."/>
            <person name="Gujja S."/>
            <person name="Hansen M."/>
            <person name="Howarth C."/>
            <person name="Imamovic A."/>
            <person name="Ireland A."/>
            <person name="Larimer J."/>
            <person name="McCowan C."/>
            <person name="Murphy C."/>
            <person name="Pearson M."/>
            <person name="Poon T.W."/>
            <person name="Priest M."/>
            <person name="Roberts A."/>
            <person name="Saif S."/>
            <person name="Shea T."/>
            <person name="Sykes S."/>
            <person name="Wortman J."/>
            <person name="Nusbaum C."/>
            <person name="Birren B."/>
        </authorList>
    </citation>
    <scope>NUCLEOTIDE SEQUENCE</scope>
    <source>
        <strain evidence="1">26406</strain>
    </source>
</reference>
<dbReference type="VEuPathDB" id="FungiDB:FOMG_05014"/>
<name>X0AC71_FUSOX</name>
<gene>
    <name evidence="1" type="ORF">FOMG_05014</name>
</gene>
<dbReference type="HOGENOM" id="CLU_3224637_0_0_1"/>
<evidence type="ECO:0000313" key="1">
    <source>
        <dbReference type="EMBL" id="EXK41729.1"/>
    </source>
</evidence>
<organism evidence="1">
    <name type="scientific">Fusarium oxysporum f. sp. melonis 26406</name>
    <dbReference type="NCBI Taxonomy" id="1089452"/>
    <lineage>
        <taxon>Eukaryota</taxon>
        <taxon>Fungi</taxon>
        <taxon>Dikarya</taxon>
        <taxon>Ascomycota</taxon>
        <taxon>Pezizomycotina</taxon>
        <taxon>Sordariomycetes</taxon>
        <taxon>Hypocreomycetidae</taxon>
        <taxon>Hypocreales</taxon>
        <taxon>Nectriaceae</taxon>
        <taxon>Fusarium</taxon>
        <taxon>Fusarium oxysporum species complex</taxon>
    </lineage>
</organism>
<proteinExistence type="predicted"/>
<sequence>MPNQNAAVKKLQAVLAIPNQPLPKNQVKKCQVSFGRKRSKIEKK</sequence>
<dbReference type="AlphaFoldDB" id="X0AC71"/>
<dbReference type="Proteomes" id="UP000030703">
    <property type="component" value="Unassembled WGS sequence"/>
</dbReference>
<protein>
    <submittedName>
        <fullName evidence="1">Uncharacterized protein</fullName>
    </submittedName>
</protein>
<dbReference type="EMBL" id="JH659331">
    <property type="protein sequence ID" value="EXK41729.1"/>
    <property type="molecule type" value="Genomic_DNA"/>
</dbReference>